<protein>
    <submittedName>
        <fullName evidence="1">Uncharacterized protein</fullName>
    </submittedName>
</protein>
<proteinExistence type="predicted"/>
<evidence type="ECO:0000313" key="2">
    <source>
        <dbReference type="Proteomes" id="UP000245119"/>
    </source>
</evidence>
<sequence>MCYLSSNGMSNDGASPHWTVDDNKGLIAEGDPAASRFLLGAHRAVVRTRTNQMASLCFTAQPCLWGINWPFLAPPASSDLSHPAGR</sequence>
<dbReference type="EMBL" id="PZQS01000001">
    <property type="protein sequence ID" value="PVD39183.1"/>
    <property type="molecule type" value="Genomic_DNA"/>
</dbReference>
<name>A0A2T7Q0I7_POMCA</name>
<reference evidence="1 2" key="1">
    <citation type="submission" date="2018-04" db="EMBL/GenBank/DDBJ databases">
        <title>The genome of golden apple snail Pomacea canaliculata provides insight into stress tolerance and invasive adaptation.</title>
        <authorList>
            <person name="Liu C."/>
            <person name="Liu B."/>
            <person name="Ren Y."/>
            <person name="Zhang Y."/>
            <person name="Wang H."/>
            <person name="Li S."/>
            <person name="Jiang F."/>
            <person name="Yin L."/>
            <person name="Zhang G."/>
            <person name="Qian W."/>
            <person name="Fan W."/>
        </authorList>
    </citation>
    <scope>NUCLEOTIDE SEQUENCE [LARGE SCALE GENOMIC DNA]</scope>
    <source>
        <strain evidence="1">SZHN2017</strain>
        <tissue evidence="1">Muscle</tissue>
    </source>
</reference>
<keyword evidence="2" id="KW-1185">Reference proteome</keyword>
<dbReference type="AlphaFoldDB" id="A0A2T7Q0I7"/>
<accession>A0A2T7Q0I7</accession>
<dbReference type="Proteomes" id="UP000245119">
    <property type="component" value="Linkage Group LG1"/>
</dbReference>
<comment type="caution">
    <text evidence="1">The sequence shown here is derived from an EMBL/GenBank/DDBJ whole genome shotgun (WGS) entry which is preliminary data.</text>
</comment>
<organism evidence="1 2">
    <name type="scientific">Pomacea canaliculata</name>
    <name type="common">Golden apple snail</name>
    <dbReference type="NCBI Taxonomy" id="400727"/>
    <lineage>
        <taxon>Eukaryota</taxon>
        <taxon>Metazoa</taxon>
        <taxon>Spiralia</taxon>
        <taxon>Lophotrochozoa</taxon>
        <taxon>Mollusca</taxon>
        <taxon>Gastropoda</taxon>
        <taxon>Caenogastropoda</taxon>
        <taxon>Architaenioglossa</taxon>
        <taxon>Ampullarioidea</taxon>
        <taxon>Ampullariidae</taxon>
        <taxon>Pomacea</taxon>
    </lineage>
</organism>
<gene>
    <name evidence="1" type="ORF">C0Q70_01811</name>
</gene>
<evidence type="ECO:0000313" key="1">
    <source>
        <dbReference type="EMBL" id="PVD39183.1"/>
    </source>
</evidence>